<dbReference type="SUPFAM" id="SSF52016">
    <property type="entry name" value="LeuD/IlvD-like"/>
    <property type="match status" value="1"/>
</dbReference>
<dbReference type="GO" id="GO:0051539">
    <property type="term" value="F:4 iron, 4 sulfur cluster binding"/>
    <property type="evidence" value="ECO:0007669"/>
    <property type="project" value="UniProtKB-UniRule"/>
</dbReference>
<dbReference type="EMBL" id="JAVFKN010000003">
    <property type="protein sequence ID" value="MDQ5767630.1"/>
    <property type="molecule type" value="Genomic_DNA"/>
</dbReference>
<dbReference type="GO" id="GO:0009255">
    <property type="term" value="P:Entner-Doudoroff pathway through 6-phosphogluconate"/>
    <property type="evidence" value="ECO:0007669"/>
    <property type="project" value="UniProtKB-UniRule"/>
</dbReference>
<feature type="binding site" evidence="9">
    <location>
        <position position="159"/>
    </location>
    <ligand>
        <name>[4Fe-4S] cluster</name>
        <dbReference type="ChEBI" id="CHEBI:49883"/>
    </ligand>
</feature>
<comment type="function">
    <text evidence="9">Catalyzes the dehydration of 6-phospho-D-gluconate to 2-dehydro-3-deoxy-6-phospho-D-gluconate.</text>
</comment>
<dbReference type="InterPro" id="IPR000581">
    <property type="entry name" value="ILV_EDD_N"/>
</dbReference>
<dbReference type="PROSITE" id="PS00886">
    <property type="entry name" value="ILVD_EDD_1"/>
    <property type="match status" value="1"/>
</dbReference>
<keyword evidence="15" id="KW-1185">Reference proteome</keyword>
<evidence type="ECO:0000256" key="9">
    <source>
        <dbReference type="HAMAP-Rule" id="MF_02094"/>
    </source>
</evidence>
<evidence type="ECO:0000313" key="15">
    <source>
        <dbReference type="Proteomes" id="UP001223336"/>
    </source>
</evidence>
<keyword evidence="7 9" id="KW-0456">Lyase</keyword>
<dbReference type="Proteomes" id="UP001229862">
    <property type="component" value="Chromosome"/>
</dbReference>
<keyword evidence="4 9" id="KW-0408">Iron</keyword>
<feature type="binding site" evidence="9">
    <location>
        <position position="226"/>
    </location>
    <ligand>
        <name>[4Fe-4S] cluster</name>
        <dbReference type="ChEBI" id="CHEBI:49883"/>
    </ligand>
</feature>
<sequence length="612" mass="63939">MNTQTSLHPQLVAVTQRIEARSTATRSAYLQQIAAANPVTPRSKLSCGNLAHAVAAVPTADKLKLVEWTAGNIGIVTAYNDMLSAHQPFVYYPDVIKAAAREVGGTAQVAGGVPAMCDGVTQGQAGMELSLFSRDVIAMSAAIALSHNVFDSSVFLGVCDKIVPGLVIAAASFGHLPCVFLPAGPMVSGLANDAKSKVRQQYAEGKVGRDELLQAEMQSYHGVGTCTFYGTANSNQMLMEFMGLQLPGSSFVNPGTPLREALTIAGAQRALAMTAKGQHYTPAAHILSVKAFVNGIVGLNATGGSTNLLLHIVAMARAAGIVICPEDFADLSAITPLMARVYPNGVADVNHFHAAGGLQFVMRELLAAGLLHEDVETVAGTGLHHYTQEPFLAADQTVAWREGTSTSHDADVLRPVVQPFQPSGGVVRLVGNLGDSVIKVSAVKPEKRLIEAPAKVFHDQAAVKAAFEAGELDGDFVCVVRFQGPKANGMPELHGLTPILGLLQDRGQVVALVTDGRMSGASGKVPAAIHVSPEAMDGGAIAKIRDGDLIRLDAHHGHLEVLAEGFVEREPAIADLHANASGCGRDLFSVFRTHVSAAASGASALFSDTGRA</sequence>
<dbReference type="Pfam" id="PF00920">
    <property type="entry name" value="ILVD_EDD_N"/>
    <property type="match status" value="1"/>
</dbReference>
<evidence type="ECO:0000256" key="8">
    <source>
        <dbReference type="ARBA" id="ARBA00023277"/>
    </source>
</evidence>
<dbReference type="GO" id="GO:0019521">
    <property type="term" value="P:D-gluconate metabolic process"/>
    <property type="evidence" value="ECO:0007669"/>
    <property type="project" value="UniProtKB-KW"/>
</dbReference>
<comment type="similarity">
    <text evidence="1 9">Belongs to the IlvD/Edd family.</text>
</comment>
<evidence type="ECO:0000313" key="14">
    <source>
        <dbReference type="EMBL" id="WML85437.1"/>
    </source>
</evidence>
<evidence type="ECO:0000256" key="6">
    <source>
        <dbReference type="ARBA" id="ARBA00023064"/>
    </source>
</evidence>
<dbReference type="InterPro" id="IPR020558">
    <property type="entry name" value="DiOHA_6PGluconate_deHydtase_CS"/>
</dbReference>
<keyword evidence="6 9" id="KW-0311">Gluconate utilization</keyword>
<evidence type="ECO:0000256" key="2">
    <source>
        <dbReference type="ARBA" id="ARBA00022485"/>
    </source>
</evidence>
<name>A0AA51MJ74_9GAMM</name>
<protein>
    <recommendedName>
        <fullName evidence="9 10">Phosphogluconate dehydratase</fullName>
        <ecNumber evidence="9 10">4.2.1.12</ecNumber>
    </recommendedName>
</protein>
<evidence type="ECO:0000256" key="10">
    <source>
        <dbReference type="NCBIfam" id="TIGR01196"/>
    </source>
</evidence>
<evidence type="ECO:0000256" key="1">
    <source>
        <dbReference type="ARBA" id="ARBA00006486"/>
    </source>
</evidence>
<dbReference type="GO" id="GO:0046872">
    <property type="term" value="F:metal ion binding"/>
    <property type="evidence" value="ECO:0007669"/>
    <property type="project" value="UniProtKB-KW"/>
</dbReference>
<keyword evidence="8 9" id="KW-0119">Carbohydrate metabolism</keyword>
<proteinExistence type="inferred from homology"/>
<dbReference type="Proteomes" id="UP001223336">
    <property type="component" value="Unassembled WGS sequence"/>
</dbReference>
<dbReference type="InterPro" id="IPR037237">
    <property type="entry name" value="IlvD/EDD_N"/>
</dbReference>
<dbReference type="InterPro" id="IPR042096">
    <property type="entry name" value="Dihydro-acid_dehy_C"/>
</dbReference>
<dbReference type="InterPro" id="IPR056740">
    <property type="entry name" value="ILV_EDD_C"/>
</dbReference>
<reference evidence="14 15" key="1">
    <citation type="submission" date="2023-08" db="EMBL/GenBank/DDBJ databases">
        <title>New molecular markers tilS and rpoB for phylogenetic and monitoring studies of the genus Thiothrix biodiversity.</title>
        <authorList>
            <person name="Ravin N.V."/>
            <person name="Smolyakov D."/>
            <person name="Markov N.D."/>
            <person name="Beletsky A.V."/>
            <person name="Mardanov A.V."/>
            <person name="Rudenko T.S."/>
            <person name="Grabovich M.Y."/>
        </authorList>
    </citation>
    <scope>NUCLEOTIDE SEQUENCE</scope>
    <source>
        <strain evidence="14">DNT52</strain>
        <strain evidence="13 15">H33</strain>
    </source>
</reference>
<keyword evidence="5 9" id="KW-0411">Iron-sulfur</keyword>
<evidence type="ECO:0000256" key="7">
    <source>
        <dbReference type="ARBA" id="ARBA00023239"/>
    </source>
</evidence>
<dbReference type="GO" id="GO:0004456">
    <property type="term" value="F:phosphogluconate dehydratase activity"/>
    <property type="evidence" value="ECO:0007669"/>
    <property type="project" value="UniProtKB-UniRule"/>
</dbReference>
<dbReference type="HAMAP" id="MF_02094">
    <property type="entry name" value="Edd"/>
    <property type="match status" value="1"/>
</dbReference>
<dbReference type="EC" id="4.2.1.12" evidence="9 10"/>
<dbReference type="PROSITE" id="PS00887">
    <property type="entry name" value="ILVD_EDD_2"/>
    <property type="match status" value="1"/>
</dbReference>
<comment type="catalytic activity">
    <reaction evidence="9">
        <text>6-phospho-D-gluconate = 2-dehydro-3-deoxy-6-phospho-D-gluconate + H2O</text>
        <dbReference type="Rhea" id="RHEA:17277"/>
        <dbReference type="ChEBI" id="CHEBI:15377"/>
        <dbReference type="ChEBI" id="CHEBI:57569"/>
        <dbReference type="ChEBI" id="CHEBI:58759"/>
        <dbReference type="EC" id="4.2.1.12"/>
    </reaction>
</comment>
<evidence type="ECO:0000259" key="11">
    <source>
        <dbReference type="Pfam" id="PF00920"/>
    </source>
</evidence>
<feature type="domain" description="Dihydroxy-acid/6-phosphogluconate dehydratase N-terminal" evidence="11">
    <location>
        <begin position="72"/>
        <end position="384"/>
    </location>
</feature>
<dbReference type="SUPFAM" id="SSF143975">
    <property type="entry name" value="IlvD/EDD N-terminal domain-like"/>
    <property type="match status" value="1"/>
</dbReference>
<dbReference type="Gene3D" id="3.50.30.80">
    <property type="entry name" value="IlvD/EDD C-terminal domain-like"/>
    <property type="match status" value="1"/>
</dbReference>
<dbReference type="EMBL" id="CP133217">
    <property type="protein sequence ID" value="WML85437.1"/>
    <property type="molecule type" value="Genomic_DNA"/>
</dbReference>
<dbReference type="GO" id="GO:0005829">
    <property type="term" value="C:cytosol"/>
    <property type="evidence" value="ECO:0007669"/>
    <property type="project" value="TreeGrafter"/>
</dbReference>
<feature type="domain" description="Dihydroxy-acid/6-phosphogluconate dehydratase C-terminal" evidence="12">
    <location>
        <begin position="411"/>
        <end position="602"/>
    </location>
</feature>
<comment type="cofactor">
    <cofactor evidence="9">
        <name>[4Fe-4S] cluster</name>
        <dbReference type="ChEBI" id="CHEBI:49883"/>
    </cofactor>
    <text evidence="9">Binds 1 [4Fe-4S] cluster.</text>
</comment>
<evidence type="ECO:0000259" key="12">
    <source>
        <dbReference type="Pfam" id="PF24877"/>
    </source>
</evidence>
<gene>
    <name evidence="9 14" type="primary">edd</name>
    <name evidence="13" type="ORF">RCC75_03780</name>
    <name evidence="14" type="ORF">RCG00_14155</name>
</gene>
<dbReference type="PANTHER" id="PTHR43661:SF1">
    <property type="entry name" value="PHOSPHOGLUCONATE DEHYDRATASE"/>
    <property type="match status" value="1"/>
</dbReference>
<evidence type="ECO:0000256" key="3">
    <source>
        <dbReference type="ARBA" id="ARBA00022723"/>
    </source>
</evidence>
<dbReference type="InterPro" id="IPR004786">
    <property type="entry name" value="6-phosphgluc_deHydtase"/>
</dbReference>
<dbReference type="Pfam" id="PF24877">
    <property type="entry name" value="ILV_EDD_C"/>
    <property type="match status" value="1"/>
</dbReference>
<evidence type="ECO:0000256" key="5">
    <source>
        <dbReference type="ARBA" id="ARBA00023014"/>
    </source>
</evidence>
<dbReference type="NCBIfam" id="TIGR01196">
    <property type="entry name" value="edd"/>
    <property type="match status" value="1"/>
</dbReference>
<comment type="pathway">
    <text evidence="9">Carbohydrate metabolism; Entner-Doudoroff pathway.</text>
</comment>
<dbReference type="RefSeq" id="WP_308133791.1">
    <property type="nucleotide sequence ID" value="NZ_CP133197.1"/>
</dbReference>
<evidence type="ECO:0000313" key="13">
    <source>
        <dbReference type="EMBL" id="MDQ5767630.1"/>
    </source>
</evidence>
<dbReference type="AlphaFoldDB" id="A0AA51MJ74"/>
<accession>A0AA51MJ74</accession>
<evidence type="ECO:0000256" key="4">
    <source>
        <dbReference type="ARBA" id="ARBA00023004"/>
    </source>
</evidence>
<keyword evidence="3 9" id="KW-0479">Metal-binding</keyword>
<dbReference type="PANTHER" id="PTHR43661">
    <property type="entry name" value="D-XYLONATE DEHYDRATASE"/>
    <property type="match status" value="1"/>
</dbReference>
<keyword evidence="2 9" id="KW-0004">4Fe-4S</keyword>
<organism evidence="14">
    <name type="scientific">Thiothrix subterranea</name>
    <dbReference type="NCBI Taxonomy" id="2735563"/>
    <lineage>
        <taxon>Bacteria</taxon>
        <taxon>Pseudomonadati</taxon>
        <taxon>Pseudomonadota</taxon>
        <taxon>Gammaproteobacteria</taxon>
        <taxon>Thiotrichales</taxon>
        <taxon>Thiotrichaceae</taxon>
        <taxon>Thiothrix</taxon>
    </lineage>
</organism>